<dbReference type="Proteomes" id="UP000315439">
    <property type="component" value="Unassembled WGS sequence"/>
</dbReference>
<dbReference type="Pfam" id="PF04185">
    <property type="entry name" value="Phosphoesterase"/>
    <property type="match status" value="1"/>
</dbReference>
<dbReference type="InterPro" id="IPR017850">
    <property type="entry name" value="Alkaline_phosphatase_core_sf"/>
</dbReference>
<dbReference type="PANTHER" id="PTHR31956:SF1">
    <property type="entry name" value="NON-SPECIFIC PHOSPHOLIPASE C1"/>
    <property type="match status" value="1"/>
</dbReference>
<keyword evidence="3" id="KW-1185">Reference proteome</keyword>
<reference evidence="2 3" key="1">
    <citation type="submission" date="2019-07" db="EMBL/GenBank/DDBJ databases">
        <title>Draft genome for Aliikangiella sp. M105.</title>
        <authorList>
            <person name="Wang G."/>
        </authorList>
    </citation>
    <scope>NUCLEOTIDE SEQUENCE [LARGE SCALE GENOMIC DNA]</scope>
    <source>
        <strain evidence="2 3">M105</strain>
    </source>
</reference>
<keyword evidence="1" id="KW-0378">Hydrolase</keyword>
<name>A0A545UEU4_9GAMM</name>
<dbReference type="PANTHER" id="PTHR31956">
    <property type="entry name" value="NON-SPECIFIC PHOSPHOLIPASE C4-RELATED"/>
    <property type="match status" value="1"/>
</dbReference>
<evidence type="ECO:0000313" key="3">
    <source>
        <dbReference type="Proteomes" id="UP000315439"/>
    </source>
</evidence>
<dbReference type="EMBL" id="VIKS01000005">
    <property type="protein sequence ID" value="TQV87978.1"/>
    <property type="molecule type" value="Genomic_DNA"/>
</dbReference>
<gene>
    <name evidence="2" type="ORF">FLL46_09185</name>
</gene>
<dbReference type="Gene3D" id="3.40.720.10">
    <property type="entry name" value="Alkaline Phosphatase, subunit A"/>
    <property type="match status" value="1"/>
</dbReference>
<comment type="caution">
    <text evidence="2">The sequence shown here is derived from an EMBL/GenBank/DDBJ whole genome shotgun (WGS) entry which is preliminary data.</text>
</comment>
<organism evidence="2 3">
    <name type="scientific">Aliikangiella coralliicola</name>
    <dbReference type="NCBI Taxonomy" id="2592383"/>
    <lineage>
        <taxon>Bacteria</taxon>
        <taxon>Pseudomonadati</taxon>
        <taxon>Pseudomonadota</taxon>
        <taxon>Gammaproteobacteria</taxon>
        <taxon>Oceanospirillales</taxon>
        <taxon>Pleioneaceae</taxon>
        <taxon>Aliikangiella</taxon>
    </lineage>
</organism>
<dbReference type="GO" id="GO:0042578">
    <property type="term" value="F:phosphoric ester hydrolase activity"/>
    <property type="evidence" value="ECO:0007669"/>
    <property type="project" value="UniProtKB-ARBA"/>
</dbReference>
<dbReference type="InterPro" id="IPR007312">
    <property type="entry name" value="Phosphoesterase"/>
</dbReference>
<dbReference type="AlphaFoldDB" id="A0A545UEU4"/>
<sequence length="500" mass="57102">MTNQYLKPNRKALKKIKHIVVLMMENRSFDNMLGWLYDEQKPPHDQYFEGLRDNYWNPLNNIDSDGMPFIEQVYVRKNGEAPRYGPRKLKEKKYDEDFCFPNPDPGEGFRDTNHQLFQHYEIGQLYPPTPVNTGFVNNYANAMLYGAYSFGDTPTDPRNIMACYTPEQTPVLSTLAKKFAVCDHWHCSVPSQTLPNRDFVHAATSTGFVNNKPTAQCDAKTIYQLIQDEIDGGRKELSWMVYGGEKDGKPFSLTQTIMTQLHDPKFKKNFQPISKFIKACKSGKLPSYSFLEPQFSGPLQNDQHPSQDIRPGEHLMAKVYNAIIKSPAWKETLFVITYDEHGGCYDHVAPGNAEPPDGYPGKPGQDGFLFNRFGVRVPAVVISPWVKAGTIGRPSGYVPFDHTSIIATVRHCFDLPGYLTMRDKHAPDLSCLLTLKRARRDFPKVTPLPLPKGLKDPQQDNDLQTNAAEVLEKVSGIKRNKNEMLHDYLHRAYHRHFTKR</sequence>
<accession>A0A545UEU4</accession>
<evidence type="ECO:0000256" key="1">
    <source>
        <dbReference type="ARBA" id="ARBA00022801"/>
    </source>
</evidence>
<dbReference type="RefSeq" id="WP_142893219.1">
    <property type="nucleotide sequence ID" value="NZ_ML660163.1"/>
</dbReference>
<protein>
    <submittedName>
        <fullName evidence="2">Phosphoesterase</fullName>
    </submittedName>
</protein>
<proteinExistence type="predicted"/>
<dbReference type="GO" id="GO:0009395">
    <property type="term" value="P:phospholipid catabolic process"/>
    <property type="evidence" value="ECO:0007669"/>
    <property type="project" value="TreeGrafter"/>
</dbReference>
<evidence type="ECO:0000313" key="2">
    <source>
        <dbReference type="EMBL" id="TQV87978.1"/>
    </source>
</evidence>
<dbReference type="OrthoDB" id="9770871at2"/>